<feature type="domain" description="Fibronectin type-III" evidence="3">
    <location>
        <begin position="560"/>
        <end position="652"/>
    </location>
</feature>
<keyword evidence="2" id="KW-1133">Transmembrane helix</keyword>
<accession>A0ABD1IVZ4</accession>
<keyword evidence="5" id="KW-1185">Reference proteome</keyword>
<evidence type="ECO:0000256" key="1">
    <source>
        <dbReference type="SAM" id="MobiDB-lite"/>
    </source>
</evidence>
<dbReference type="PRINTS" id="PR00014">
    <property type="entry name" value="FNTYPEIII"/>
</dbReference>
<dbReference type="Pfam" id="PF00041">
    <property type="entry name" value="fn3"/>
    <property type="match status" value="6"/>
</dbReference>
<gene>
    <name evidence="4" type="ORF">ACEWY4_027252</name>
</gene>
<evidence type="ECO:0000313" key="4">
    <source>
        <dbReference type="EMBL" id="KAL2077748.1"/>
    </source>
</evidence>
<protein>
    <recommendedName>
        <fullName evidence="3">Fibronectin type-III domain-containing protein</fullName>
    </recommendedName>
</protein>
<feature type="compositionally biased region" description="Polar residues" evidence="1">
    <location>
        <begin position="545"/>
        <end position="555"/>
    </location>
</feature>
<dbReference type="Proteomes" id="UP001591681">
    <property type="component" value="Unassembled WGS sequence"/>
</dbReference>
<dbReference type="InterPro" id="IPR003961">
    <property type="entry name" value="FN3_dom"/>
</dbReference>
<evidence type="ECO:0000256" key="2">
    <source>
        <dbReference type="SAM" id="Phobius"/>
    </source>
</evidence>
<feature type="transmembrane region" description="Helical" evidence="2">
    <location>
        <begin position="1172"/>
        <end position="1196"/>
    </location>
</feature>
<dbReference type="InterPro" id="IPR013783">
    <property type="entry name" value="Ig-like_fold"/>
</dbReference>
<sequence>MMMDQTLEAPPLLPEVGFPHMLSSDCMQQMILVQVNPGDAFTVPTEGGHIQYIPGPAPVPMLSHNGSVGPLYLPPGYLSPVIEENGMRKMMLLPHTLEFHPSLPPPPPHLPHYPPPHPAMLPHPHLFTHEMPAHYIHHMHAALPVYPEQELMCPSMAVPSLKAQEQLHRRLKEQRSTPVANGNHNPNPNTNGVHHSTPPPLPKGAPLLALHNGHSKPPTPSPRPPRHNKLSGRTRATPPSDSESTDVEAGKHKVKDMLSSVSKPTVSGLTCHSAVLTWCPPIPSAPRNASGTDKHARTHTPPLLCYELALSQSGTDGDYKPVYQGKDTTFTLGDLKPATFYYVRVCVACHSIKGSPSEAVMFTTLCAPPDTPPPPRVLVCTKSSVGLQWKAPHDNGARVTAYLLECCEGRQSSFREVYCGPAKQHKVMRLSPATRYGFRVAARNSVGTSAFSEVLSCCTVGCAPPAPCPPTLSAAGVSWISMHWGAPCGLAGRDAPTYTLEMEETEGFRTKYSGEETCYTVKNLERSMSYRFRVSLTNAEGSSQPSAVVEYSTTADPPGRPATPRLHTPPLPHRIHTIWDAPEDDGGSPIIHYVLELSHTDDDWEVVYTGAQQEHACEDLEPGTWYKLRVYCQSQGGQSQVSQCLSVQTAPVHPGPCRALCVFGEATPSEITLSWDAPECHRESDVCVYAVELADLAEATHTQVYEGSERRCVVGSLLPATRYCFWARAANQAGWGPWSDMFEASTAPGPPEACGPPVLTVRGPTCVAVSWEWPQCNRSKACEFRLEWGPQPGSPQVVYHGPSTFWEITELTPATEYCCRVQAISEAGAGPFGDITKVTTPPSAPAVVECVEEIPAEAVSDVETGATPSPSRLALRWKEPCCHGAEITGYNIDLGEQLPLSVGRTNQHVLESLQPNTTYRVRVRALNSIGAGPYSCPLRLRTLPLPPDPPTLECTVCSPHTLKLRWGEGPTRIPTPRGTQYCLHMQTGGNRLVCVYSGSSHSFKLQRLSEATEYHFSIQAMSSAGKGPLSPLYTFATTRSPPPQLKAPKIEPIQWNMYSVTWETLQPMKGDPVLYTLQLMRGKEVERLYRGAATSYTWQVVPGGTDWRVRVCAGRRRPEGAELWGPYSPGTALPPLPVDASRDTKAACSAVSPSSSSGGKCHTRWQLSDEHFALLVLVVFGVVAILFAVLIQYLFLSKD</sequence>
<dbReference type="AlphaFoldDB" id="A0ABD1IVZ4"/>
<dbReference type="FunFam" id="2.60.40.10:FF:000373">
    <property type="entry name" value="fibronectin type-III domain-containing protein 3A isoform X1"/>
    <property type="match status" value="1"/>
</dbReference>
<evidence type="ECO:0000259" key="3">
    <source>
        <dbReference type="PROSITE" id="PS50853"/>
    </source>
</evidence>
<feature type="domain" description="Fibronectin type-III" evidence="3">
    <location>
        <begin position="656"/>
        <end position="749"/>
    </location>
</feature>
<comment type="caution">
    <text evidence="4">The sequence shown here is derived from an EMBL/GenBank/DDBJ whole genome shotgun (WGS) entry which is preliminary data.</text>
</comment>
<dbReference type="CDD" id="cd00063">
    <property type="entry name" value="FN3"/>
    <property type="match status" value="8"/>
</dbReference>
<feature type="domain" description="Fibronectin type-III" evidence="3">
    <location>
        <begin position="946"/>
        <end position="1041"/>
    </location>
</feature>
<dbReference type="PANTHER" id="PTHR24099">
    <property type="entry name" value="E3 UBIQUITIN-PROTEIN LIGASE TRIM36-RELATED"/>
    <property type="match status" value="1"/>
</dbReference>
<dbReference type="InterPro" id="IPR050617">
    <property type="entry name" value="E3_ligase_FN3/SPRY"/>
</dbReference>
<feature type="domain" description="Fibronectin type-III" evidence="3">
    <location>
        <begin position="260"/>
        <end position="370"/>
    </location>
</feature>
<evidence type="ECO:0000313" key="5">
    <source>
        <dbReference type="Proteomes" id="UP001591681"/>
    </source>
</evidence>
<organism evidence="4 5">
    <name type="scientific">Coilia grayii</name>
    <name type="common">Gray's grenadier anchovy</name>
    <dbReference type="NCBI Taxonomy" id="363190"/>
    <lineage>
        <taxon>Eukaryota</taxon>
        <taxon>Metazoa</taxon>
        <taxon>Chordata</taxon>
        <taxon>Craniata</taxon>
        <taxon>Vertebrata</taxon>
        <taxon>Euteleostomi</taxon>
        <taxon>Actinopterygii</taxon>
        <taxon>Neopterygii</taxon>
        <taxon>Teleostei</taxon>
        <taxon>Clupei</taxon>
        <taxon>Clupeiformes</taxon>
        <taxon>Clupeoidei</taxon>
        <taxon>Engraulidae</taxon>
        <taxon>Coilinae</taxon>
        <taxon>Coilia</taxon>
    </lineage>
</organism>
<name>A0ABD1IVZ4_9TELE</name>
<proteinExistence type="predicted"/>
<feature type="compositionally biased region" description="Low complexity" evidence="1">
    <location>
        <begin position="178"/>
        <end position="195"/>
    </location>
</feature>
<dbReference type="SUPFAM" id="SSF49265">
    <property type="entry name" value="Fibronectin type III"/>
    <property type="match status" value="5"/>
</dbReference>
<feature type="region of interest" description="Disordered" evidence="1">
    <location>
        <begin position="163"/>
        <end position="251"/>
    </location>
</feature>
<feature type="domain" description="Fibronectin type-III" evidence="3">
    <location>
        <begin position="753"/>
        <end position="843"/>
    </location>
</feature>
<dbReference type="EMBL" id="JBHFQA010000024">
    <property type="protein sequence ID" value="KAL2077748.1"/>
    <property type="molecule type" value="Genomic_DNA"/>
</dbReference>
<dbReference type="InterPro" id="IPR036116">
    <property type="entry name" value="FN3_sf"/>
</dbReference>
<feature type="domain" description="Fibronectin type-III" evidence="3">
    <location>
        <begin position="858"/>
        <end position="945"/>
    </location>
</feature>
<feature type="region of interest" description="Disordered" evidence="1">
    <location>
        <begin position="545"/>
        <end position="570"/>
    </location>
</feature>
<keyword evidence="2" id="KW-0472">Membrane</keyword>
<reference evidence="4 5" key="1">
    <citation type="submission" date="2024-09" db="EMBL/GenBank/DDBJ databases">
        <title>A chromosome-level genome assembly of Gray's grenadier anchovy, Coilia grayii.</title>
        <authorList>
            <person name="Fu Z."/>
        </authorList>
    </citation>
    <scope>NUCLEOTIDE SEQUENCE [LARGE SCALE GENOMIC DNA]</scope>
    <source>
        <strain evidence="4">G4</strain>
        <tissue evidence="4">Muscle</tissue>
    </source>
</reference>
<dbReference type="Gene3D" id="2.60.40.10">
    <property type="entry name" value="Immunoglobulins"/>
    <property type="match status" value="8"/>
</dbReference>
<keyword evidence="2" id="KW-0812">Transmembrane</keyword>
<dbReference type="PANTHER" id="PTHR24099:SF14">
    <property type="entry name" value="FIBRONECTIN TYPE III DOMAIN CONTAINING 3C2-RELATED"/>
    <property type="match status" value="1"/>
</dbReference>
<feature type="domain" description="Fibronectin type-III" evidence="3">
    <location>
        <begin position="371"/>
        <end position="465"/>
    </location>
</feature>
<feature type="domain" description="Fibronectin type-III" evidence="3">
    <location>
        <begin position="466"/>
        <end position="557"/>
    </location>
</feature>
<dbReference type="PROSITE" id="PS50853">
    <property type="entry name" value="FN3"/>
    <property type="match status" value="8"/>
</dbReference>
<dbReference type="SMART" id="SM00060">
    <property type="entry name" value="FN3"/>
    <property type="match status" value="8"/>
</dbReference>